<dbReference type="PROSITE" id="PS51007">
    <property type="entry name" value="CYTC"/>
    <property type="match status" value="1"/>
</dbReference>
<evidence type="ECO:0000313" key="9">
    <source>
        <dbReference type="Proteomes" id="UP000468990"/>
    </source>
</evidence>
<keyword evidence="1 4" id="KW-0349">Heme</keyword>
<keyword evidence="2 4" id="KW-0479">Metal-binding</keyword>
<dbReference type="GO" id="GO:0020037">
    <property type="term" value="F:heme binding"/>
    <property type="evidence" value="ECO:0007669"/>
    <property type="project" value="InterPro"/>
</dbReference>
<dbReference type="SUPFAM" id="SSF46626">
    <property type="entry name" value="Cytochrome c"/>
    <property type="match status" value="1"/>
</dbReference>
<dbReference type="InterPro" id="IPR036909">
    <property type="entry name" value="Cyt_c-like_dom_sf"/>
</dbReference>
<dbReference type="Proteomes" id="UP000468990">
    <property type="component" value="Unassembled WGS sequence"/>
</dbReference>
<reference evidence="7 8" key="1">
    <citation type="submission" date="2017-05" db="EMBL/GenBank/DDBJ databases">
        <authorList>
            <person name="Varghese N."/>
            <person name="Submissions S."/>
        </authorList>
    </citation>
    <scope>NUCLEOTIDE SEQUENCE [LARGE SCALE GENOMIC DNA]</scope>
    <source>
        <strain evidence="7 8">DSM 19382</strain>
    </source>
</reference>
<evidence type="ECO:0000259" key="5">
    <source>
        <dbReference type="PROSITE" id="PS51007"/>
    </source>
</evidence>
<evidence type="ECO:0000313" key="6">
    <source>
        <dbReference type="EMBL" id="MRX67518.1"/>
    </source>
</evidence>
<sequence length="146" mass="17126">MNKLFFIVALAFFLSSNTEKKLSDNKIYLQENYIKIDKTDPLYTKGRNIFKRDCAACHYIGMDLLGTAPPLGGITKLRKKDWLYKYTRNSYQMYEQGDKIAKEIRSKKSWGLMTSFPNLTDSDLDAIYYFVEKRYEMTKKGIPVEK</sequence>
<dbReference type="GO" id="GO:0046872">
    <property type="term" value="F:metal ion binding"/>
    <property type="evidence" value="ECO:0007669"/>
    <property type="project" value="UniProtKB-KW"/>
</dbReference>
<proteinExistence type="predicted"/>
<dbReference type="AlphaFoldDB" id="A0A521BM80"/>
<evidence type="ECO:0000256" key="4">
    <source>
        <dbReference type="PROSITE-ProRule" id="PRU00433"/>
    </source>
</evidence>
<dbReference type="Gene3D" id="1.10.760.10">
    <property type="entry name" value="Cytochrome c-like domain"/>
    <property type="match status" value="1"/>
</dbReference>
<dbReference type="EMBL" id="WKKG01000002">
    <property type="protein sequence ID" value="MRX67518.1"/>
    <property type="molecule type" value="Genomic_DNA"/>
</dbReference>
<keyword evidence="9" id="KW-1185">Reference proteome</keyword>
<accession>A0A521BM80</accession>
<reference evidence="6 9" key="2">
    <citation type="submission" date="2019-11" db="EMBL/GenBank/DDBJ databases">
        <title>Flavobacterium resistens genome.</title>
        <authorList>
            <person name="Wilson V.M."/>
            <person name="Newman J.D."/>
        </authorList>
    </citation>
    <scope>NUCLEOTIDE SEQUENCE [LARGE SCALE GENOMIC DNA]</scope>
    <source>
        <strain evidence="6 9">DSM 19382</strain>
    </source>
</reference>
<gene>
    <name evidence="6" type="ORF">GJU42_06015</name>
    <name evidence="7" type="ORF">SAMN06265349_1011207</name>
</gene>
<dbReference type="GO" id="GO:0009055">
    <property type="term" value="F:electron transfer activity"/>
    <property type="evidence" value="ECO:0007669"/>
    <property type="project" value="InterPro"/>
</dbReference>
<dbReference type="InterPro" id="IPR009056">
    <property type="entry name" value="Cyt_c-like_dom"/>
</dbReference>
<dbReference type="Proteomes" id="UP000317289">
    <property type="component" value="Unassembled WGS sequence"/>
</dbReference>
<dbReference type="OrthoDB" id="955119at2"/>
<protein>
    <submittedName>
        <fullName evidence="6">C-type cytochrome</fullName>
    </submittedName>
    <submittedName>
        <fullName evidence="7">Cytochrome c</fullName>
    </submittedName>
</protein>
<dbReference type="RefSeq" id="WP_142449782.1">
    <property type="nucleotide sequence ID" value="NZ_FXTA01000001.1"/>
</dbReference>
<dbReference type="Pfam" id="PF00034">
    <property type="entry name" value="Cytochrom_C"/>
    <property type="match status" value="1"/>
</dbReference>
<organism evidence="7 8">
    <name type="scientific">Flavobacterium resistens</name>
    <dbReference type="NCBI Taxonomy" id="443612"/>
    <lineage>
        <taxon>Bacteria</taxon>
        <taxon>Pseudomonadati</taxon>
        <taxon>Bacteroidota</taxon>
        <taxon>Flavobacteriia</taxon>
        <taxon>Flavobacteriales</taxon>
        <taxon>Flavobacteriaceae</taxon>
        <taxon>Flavobacterium</taxon>
    </lineage>
</organism>
<dbReference type="EMBL" id="FXTA01000001">
    <property type="protein sequence ID" value="SMO48209.1"/>
    <property type="molecule type" value="Genomic_DNA"/>
</dbReference>
<evidence type="ECO:0000256" key="3">
    <source>
        <dbReference type="ARBA" id="ARBA00023004"/>
    </source>
</evidence>
<name>A0A521BM80_9FLAO</name>
<feature type="domain" description="Cytochrome c" evidence="5">
    <location>
        <begin position="41"/>
        <end position="135"/>
    </location>
</feature>
<evidence type="ECO:0000313" key="8">
    <source>
        <dbReference type="Proteomes" id="UP000317289"/>
    </source>
</evidence>
<keyword evidence="3 4" id="KW-0408">Iron</keyword>
<evidence type="ECO:0000256" key="2">
    <source>
        <dbReference type="ARBA" id="ARBA00022723"/>
    </source>
</evidence>
<evidence type="ECO:0000313" key="7">
    <source>
        <dbReference type="EMBL" id="SMO48209.1"/>
    </source>
</evidence>
<evidence type="ECO:0000256" key="1">
    <source>
        <dbReference type="ARBA" id="ARBA00022617"/>
    </source>
</evidence>